<organism evidence="2 3">
    <name type="scientific">Butyricicoccus pullicaecorum</name>
    <dbReference type="NCBI Taxonomy" id="501571"/>
    <lineage>
        <taxon>Bacteria</taxon>
        <taxon>Bacillati</taxon>
        <taxon>Bacillota</taxon>
        <taxon>Clostridia</taxon>
        <taxon>Eubacteriales</taxon>
        <taxon>Butyricicoccaceae</taxon>
        <taxon>Butyricicoccus</taxon>
    </lineage>
</organism>
<sequence>MLSPKVRGEHMQITFLGTGAATAVPLPFCSCPTCRAARAQGGKDLRTRSALLINDDLLIDCGADAVSSAHRLGKDLTRVRTLLVTHAHGDHFDPGHLVTRMPEYGCADTPPLLIAASGASLTRLGQWLEGEESGTDLTTPSGREKLNLTVHEVQVGTPFSAGKYTVTGIYSHHAPDCDSRMYLISDGQTAIFYGVDSPAFGEDVWQALEQAGTQFACVILDHTYGLMPETGYPTDHMNARDVAEAAARLRAQGLLTPRGHVFATHLSHENMLPHEEMSAFARAHGYEIAFDGLTLTL</sequence>
<accession>A0A1Y4L5I0</accession>
<dbReference type="SUPFAM" id="SSF56281">
    <property type="entry name" value="Metallo-hydrolase/oxidoreductase"/>
    <property type="match status" value="1"/>
</dbReference>
<dbReference type="Gene3D" id="3.60.15.10">
    <property type="entry name" value="Ribonuclease Z/Hydroxyacylglutathione hydrolase-like"/>
    <property type="match status" value="1"/>
</dbReference>
<evidence type="ECO:0000259" key="1">
    <source>
        <dbReference type="Pfam" id="PF12706"/>
    </source>
</evidence>
<evidence type="ECO:0000313" key="3">
    <source>
        <dbReference type="Proteomes" id="UP000195897"/>
    </source>
</evidence>
<proteinExistence type="predicted"/>
<dbReference type="Proteomes" id="UP000195897">
    <property type="component" value="Unassembled WGS sequence"/>
</dbReference>
<dbReference type="Pfam" id="PF12706">
    <property type="entry name" value="Lactamase_B_2"/>
    <property type="match status" value="1"/>
</dbReference>
<protein>
    <recommendedName>
        <fullName evidence="1">Metallo-beta-lactamase domain-containing protein</fullName>
    </recommendedName>
</protein>
<dbReference type="PANTHER" id="PTHR42663">
    <property type="entry name" value="HYDROLASE C777.06C-RELATED-RELATED"/>
    <property type="match status" value="1"/>
</dbReference>
<feature type="domain" description="Metallo-beta-lactamase" evidence="1">
    <location>
        <begin position="57"/>
        <end position="252"/>
    </location>
</feature>
<comment type="caution">
    <text evidence="2">The sequence shown here is derived from an EMBL/GenBank/DDBJ whole genome shotgun (WGS) entry which is preliminary data.</text>
</comment>
<evidence type="ECO:0000313" key="2">
    <source>
        <dbReference type="EMBL" id="OUP52017.1"/>
    </source>
</evidence>
<dbReference type="AlphaFoldDB" id="A0A1Y4L5I0"/>
<dbReference type="EMBL" id="NFKK01000014">
    <property type="protein sequence ID" value="OUP52017.1"/>
    <property type="molecule type" value="Genomic_DNA"/>
</dbReference>
<name>A0A1Y4L5I0_9FIRM</name>
<dbReference type="InterPro" id="IPR036866">
    <property type="entry name" value="RibonucZ/Hydroxyglut_hydro"/>
</dbReference>
<dbReference type="PANTHER" id="PTHR42663:SF6">
    <property type="entry name" value="HYDROLASE C777.06C-RELATED"/>
    <property type="match status" value="1"/>
</dbReference>
<reference evidence="3" key="1">
    <citation type="submission" date="2017-04" db="EMBL/GenBank/DDBJ databases">
        <title>Function of individual gut microbiota members based on whole genome sequencing of pure cultures obtained from chicken caecum.</title>
        <authorList>
            <person name="Medvecky M."/>
            <person name="Cejkova D."/>
            <person name="Polansky O."/>
            <person name="Karasova D."/>
            <person name="Kubasova T."/>
            <person name="Cizek A."/>
            <person name="Rychlik I."/>
        </authorList>
    </citation>
    <scope>NUCLEOTIDE SEQUENCE [LARGE SCALE GENOMIC DNA]</scope>
    <source>
        <strain evidence="3">An180</strain>
    </source>
</reference>
<gene>
    <name evidence="2" type="ORF">B5F17_10985</name>
</gene>
<dbReference type="InterPro" id="IPR001279">
    <property type="entry name" value="Metallo-B-lactamas"/>
</dbReference>